<keyword evidence="2" id="KW-0812">Transmembrane</keyword>
<keyword evidence="2" id="KW-0472">Membrane</keyword>
<dbReference type="KEGG" id="ima:PO878_14485"/>
<gene>
    <name evidence="3" type="ORF">PO878_14485</name>
</gene>
<name>A0AAF0BUS3_9ACTN</name>
<feature type="transmembrane region" description="Helical" evidence="2">
    <location>
        <begin position="153"/>
        <end position="171"/>
    </location>
</feature>
<proteinExistence type="predicted"/>
<reference evidence="3" key="1">
    <citation type="submission" date="2023-01" db="EMBL/GenBank/DDBJ databases">
        <title>The diversity of Class Acidimicrobiia in South China Sea sediment environments and the proposal of Iamia marina sp. nov., a novel species of the genus Iamia.</title>
        <authorList>
            <person name="He Y."/>
            <person name="Tian X."/>
        </authorList>
    </citation>
    <scope>NUCLEOTIDE SEQUENCE</scope>
    <source>
        <strain evidence="3">DSM 19957</strain>
    </source>
</reference>
<feature type="transmembrane region" description="Helical" evidence="2">
    <location>
        <begin position="128"/>
        <end position="146"/>
    </location>
</feature>
<protein>
    <submittedName>
        <fullName evidence="3">Uncharacterized protein</fullName>
    </submittedName>
</protein>
<dbReference type="Proteomes" id="UP001216390">
    <property type="component" value="Chromosome"/>
</dbReference>
<evidence type="ECO:0000313" key="3">
    <source>
        <dbReference type="EMBL" id="WCO65709.1"/>
    </source>
</evidence>
<keyword evidence="4" id="KW-1185">Reference proteome</keyword>
<sequence length="210" mass="19872">MGPTPPVPAADPEEPTAAAPAPPGLEDDPTAVAPGRLAAEPTTVAPGAWGSDPAPAAPGPPGPVAAPASAGTLGVPGAPTLDDRSNVPGGLLGVVGAVLLVAGIALPWLEVAGESVSGWAASTDAKVLAGVAAVATVAAALVVGGARSLVLRVLLGGAGVVAVALGAFDLVDVGGVDELDATAGVGLYVVLAGGLGLLAAAALTRHRRFR</sequence>
<dbReference type="RefSeq" id="WP_272735236.1">
    <property type="nucleotide sequence ID" value="NZ_CP116942.1"/>
</dbReference>
<keyword evidence="2" id="KW-1133">Transmembrane helix</keyword>
<accession>A0AAF0BUS3</accession>
<organism evidence="3 4">
    <name type="scientific">Iamia majanohamensis</name>
    <dbReference type="NCBI Taxonomy" id="467976"/>
    <lineage>
        <taxon>Bacteria</taxon>
        <taxon>Bacillati</taxon>
        <taxon>Actinomycetota</taxon>
        <taxon>Acidimicrobiia</taxon>
        <taxon>Acidimicrobiales</taxon>
        <taxon>Iamiaceae</taxon>
        <taxon>Iamia</taxon>
    </lineage>
</organism>
<feature type="compositionally biased region" description="Low complexity" evidence="1">
    <location>
        <begin position="45"/>
        <end position="54"/>
    </location>
</feature>
<feature type="transmembrane region" description="Helical" evidence="2">
    <location>
        <begin position="89"/>
        <end position="108"/>
    </location>
</feature>
<evidence type="ECO:0000256" key="1">
    <source>
        <dbReference type="SAM" id="MobiDB-lite"/>
    </source>
</evidence>
<evidence type="ECO:0000313" key="4">
    <source>
        <dbReference type="Proteomes" id="UP001216390"/>
    </source>
</evidence>
<feature type="compositionally biased region" description="Pro residues" evidence="1">
    <location>
        <begin position="55"/>
        <end position="64"/>
    </location>
</feature>
<dbReference type="AlphaFoldDB" id="A0AAF0BUS3"/>
<feature type="region of interest" description="Disordered" evidence="1">
    <location>
        <begin position="1"/>
        <end position="81"/>
    </location>
</feature>
<evidence type="ECO:0000256" key="2">
    <source>
        <dbReference type="SAM" id="Phobius"/>
    </source>
</evidence>
<feature type="transmembrane region" description="Helical" evidence="2">
    <location>
        <begin position="183"/>
        <end position="204"/>
    </location>
</feature>
<dbReference type="EMBL" id="CP116942">
    <property type="protein sequence ID" value="WCO65709.1"/>
    <property type="molecule type" value="Genomic_DNA"/>
</dbReference>